<dbReference type="AlphaFoldDB" id="A0A3N6M4J1"/>
<dbReference type="InterPro" id="IPR050351">
    <property type="entry name" value="BphY/WalK/GraS-like"/>
</dbReference>
<comment type="caution">
    <text evidence="6">The sequence shown here is derived from an EMBL/GenBank/DDBJ whole genome shotgun (WGS) entry which is preliminary data.</text>
</comment>
<keyword evidence="3" id="KW-0808">Transferase</keyword>
<dbReference type="GO" id="GO:0007234">
    <property type="term" value="P:osmosensory signaling via phosphorelay pathway"/>
    <property type="evidence" value="ECO:0007669"/>
    <property type="project" value="TreeGrafter"/>
</dbReference>
<comment type="catalytic activity">
    <reaction evidence="1">
        <text>ATP + protein L-histidine = ADP + protein N-phospho-L-histidine.</text>
        <dbReference type="EC" id="2.7.13.3"/>
    </reaction>
</comment>
<evidence type="ECO:0000256" key="4">
    <source>
        <dbReference type="ARBA" id="ARBA00022777"/>
    </source>
</evidence>
<dbReference type="PANTHER" id="PTHR42878:SF15">
    <property type="entry name" value="BACTERIOPHYTOCHROME"/>
    <property type="match status" value="1"/>
</dbReference>
<reference evidence="6 7" key="1">
    <citation type="submission" date="2018-10" db="EMBL/GenBank/DDBJ databases">
        <title>Natrarchaeobius chitinivorans gen. nov., sp. nov., and Natrarchaeobius haloalkaliphilus sp. nov., alkaliphilic, chitin-utilizing haloarchaea from hypersaline alkaline lakes.</title>
        <authorList>
            <person name="Sorokin D.Y."/>
            <person name="Elcheninov A.G."/>
            <person name="Kostrikina N.A."/>
            <person name="Bale N.J."/>
            <person name="Sinninghe Damste J.S."/>
            <person name="Khijniak T.V."/>
            <person name="Kublanov I.V."/>
            <person name="Toshchakov S.V."/>
        </authorList>
    </citation>
    <scope>NUCLEOTIDE SEQUENCE [LARGE SCALE GENOMIC DNA]</scope>
    <source>
        <strain evidence="6 7">AArcht4T</strain>
    </source>
</reference>
<evidence type="ECO:0000256" key="1">
    <source>
        <dbReference type="ARBA" id="ARBA00000085"/>
    </source>
</evidence>
<sequence>MFYRRAFEVFQRPHTREEHAGTGAGLALCRRIVERHDGTIWVESGPDDGATFSFTLSAVDP</sequence>
<dbReference type="GO" id="GO:0004673">
    <property type="term" value="F:protein histidine kinase activity"/>
    <property type="evidence" value="ECO:0007669"/>
    <property type="project" value="UniProtKB-EC"/>
</dbReference>
<evidence type="ECO:0000313" key="6">
    <source>
        <dbReference type="EMBL" id="RQG90890.1"/>
    </source>
</evidence>
<dbReference type="Proteomes" id="UP000282323">
    <property type="component" value="Unassembled WGS sequence"/>
</dbReference>
<evidence type="ECO:0000259" key="5">
    <source>
        <dbReference type="PROSITE" id="PS50109"/>
    </source>
</evidence>
<keyword evidence="7" id="KW-1185">Reference proteome</keyword>
<gene>
    <name evidence="6" type="ORF">EA473_19715</name>
</gene>
<dbReference type="OrthoDB" id="177828at2157"/>
<dbReference type="EC" id="2.7.13.3" evidence="2"/>
<name>A0A3N6M4J1_NATCH</name>
<evidence type="ECO:0000256" key="2">
    <source>
        <dbReference type="ARBA" id="ARBA00012438"/>
    </source>
</evidence>
<dbReference type="SUPFAM" id="SSF55874">
    <property type="entry name" value="ATPase domain of HSP90 chaperone/DNA topoisomerase II/histidine kinase"/>
    <property type="match status" value="1"/>
</dbReference>
<dbReference type="InterPro" id="IPR004358">
    <property type="entry name" value="Sig_transdc_His_kin-like_C"/>
</dbReference>
<dbReference type="InterPro" id="IPR003594">
    <property type="entry name" value="HATPase_dom"/>
</dbReference>
<dbReference type="GO" id="GO:0000156">
    <property type="term" value="F:phosphorelay response regulator activity"/>
    <property type="evidence" value="ECO:0007669"/>
    <property type="project" value="TreeGrafter"/>
</dbReference>
<feature type="domain" description="Histidine kinase" evidence="5">
    <location>
        <begin position="1"/>
        <end position="60"/>
    </location>
</feature>
<protein>
    <recommendedName>
        <fullName evidence="2">histidine kinase</fullName>
        <ecNumber evidence="2">2.7.13.3</ecNumber>
    </recommendedName>
</protein>
<dbReference type="PANTHER" id="PTHR42878">
    <property type="entry name" value="TWO-COMPONENT HISTIDINE KINASE"/>
    <property type="match status" value="1"/>
</dbReference>
<dbReference type="Gene3D" id="3.30.565.10">
    <property type="entry name" value="Histidine kinase-like ATPase, C-terminal domain"/>
    <property type="match status" value="1"/>
</dbReference>
<accession>A0A3N6M4J1</accession>
<dbReference type="Pfam" id="PF02518">
    <property type="entry name" value="HATPase_c"/>
    <property type="match status" value="1"/>
</dbReference>
<dbReference type="InterPro" id="IPR036890">
    <property type="entry name" value="HATPase_C_sf"/>
</dbReference>
<evidence type="ECO:0000313" key="7">
    <source>
        <dbReference type="Proteomes" id="UP000282323"/>
    </source>
</evidence>
<evidence type="ECO:0000256" key="3">
    <source>
        <dbReference type="ARBA" id="ARBA00022679"/>
    </source>
</evidence>
<keyword evidence="4" id="KW-0418">Kinase</keyword>
<dbReference type="EMBL" id="REGA01000023">
    <property type="protein sequence ID" value="RQG90890.1"/>
    <property type="molecule type" value="Genomic_DNA"/>
</dbReference>
<dbReference type="InterPro" id="IPR005467">
    <property type="entry name" value="His_kinase_dom"/>
</dbReference>
<dbReference type="PROSITE" id="PS50109">
    <property type="entry name" value="HIS_KIN"/>
    <property type="match status" value="1"/>
</dbReference>
<dbReference type="GO" id="GO:0030295">
    <property type="term" value="F:protein kinase activator activity"/>
    <property type="evidence" value="ECO:0007669"/>
    <property type="project" value="TreeGrafter"/>
</dbReference>
<dbReference type="PRINTS" id="PR00344">
    <property type="entry name" value="BCTRLSENSOR"/>
</dbReference>
<proteinExistence type="predicted"/>
<organism evidence="6 7">
    <name type="scientific">Natrarchaeobius chitinivorans</name>
    <dbReference type="NCBI Taxonomy" id="1679083"/>
    <lineage>
        <taxon>Archaea</taxon>
        <taxon>Methanobacteriati</taxon>
        <taxon>Methanobacteriota</taxon>
        <taxon>Stenosarchaea group</taxon>
        <taxon>Halobacteria</taxon>
        <taxon>Halobacteriales</taxon>
        <taxon>Natrialbaceae</taxon>
        <taxon>Natrarchaeobius</taxon>
    </lineage>
</organism>